<organism evidence="1 2">
    <name type="scientific">Vararia minispora EC-137</name>
    <dbReference type="NCBI Taxonomy" id="1314806"/>
    <lineage>
        <taxon>Eukaryota</taxon>
        <taxon>Fungi</taxon>
        <taxon>Dikarya</taxon>
        <taxon>Basidiomycota</taxon>
        <taxon>Agaricomycotina</taxon>
        <taxon>Agaricomycetes</taxon>
        <taxon>Russulales</taxon>
        <taxon>Lachnocladiaceae</taxon>
        <taxon>Vararia</taxon>
    </lineage>
</organism>
<sequence length="343" mass="38380">MTTPSADTQYYHHGRFKVAGGVIPDAITAYRTYGDPSKPCIVFPTCYGGRLDNQGLLGQDYMVGQGKVLDPEKYYIVTFALFSNGESSSPSNTPVPYNGPYFPEISYEDNMHHAVLTKKLGQTKIFSVIGFSMGGMQAYYWPVMYPEMVERTVVLCGSARTSPHNQCMIEGPKIALLASKDFDNGHYKDTPQFGIRAFARVYSAWAYGQAWYREHQHLYGGDYPDLNSFIREQWEESFVRTWDANDMITLINTWQKGDVSKVRHGGDLRACLADITASALVMPCKTDLYFPPEDSAIEVSYMRNARLFVIDSVWGHIAGGGGCAQDMDVIKTEVNKFFGLSQG</sequence>
<comment type="caution">
    <text evidence="1">The sequence shown here is derived from an EMBL/GenBank/DDBJ whole genome shotgun (WGS) entry which is preliminary data.</text>
</comment>
<gene>
    <name evidence="1" type="ORF">K488DRAFT_80610</name>
</gene>
<protein>
    <submittedName>
        <fullName evidence="1">Homoserine acetyltransferase</fullName>
    </submittedName>
</protein>
<evidence type="ECO:0000313" key="1">
    <source>
        <dbReference type="EMBL" id="KAI0028578.1"/>
    </source>
</evidence>
<name>A0ACB8QAF5_9AGAM</name>
<reference evidence="1" key="2">
    <citation type="journal article" date="2022" name="New Phytol.">
        <title>Evolutionary transition to the ectomycorrhizal habit in the genomes of a hyperdiverse lineage of mushroom-forming fungi.</title>
        <authorList>
            <person name="Looney B."/>
            <person name="Miyauchi S."/>
            <person name="Morin E."/>
            <person name="Drula E."/>
            <person name="Courty P.E."/>
            <person name="Kohler A."/>
            <person name="Kuo A."/>
            <person name="LaButti K."/>
            <person name="Pangilinan J."/>
            <person name="Lipzen A."/>
            <person name="Riley R."/>
            <person name="Andreopoulos W."/>
            <person name="He G."/>
            <person name="Johnson J."/>
            <person name="Nolan M."/>
            <person name="Tritt A."/>
            <person name="Barry K.W."/>
            <person name="Grigoriev I.V."/>
            <person name="Nagy L.G."/>
            <person name="Hibbett D."/>
            <person name="Henrissat B."/>
            <person name="Matheny P.B."/>
            <person name="Labbe J."/>
            <person name="Martin F.M."/>
        </authorList>
    </citation>
    <scope>NUCLEOTIDE SEQUENCE</scope>
    <source>
        <strain evidence="1">EC-137</strain>
    </source>
</reference>
<accession>A0ACB8QAF5</accession>
<reference evidence="1" key="1">
    <citation type="submission" date="2021-02" db="EMBL/GenBank/DDBJ databases">
        <authorList>
            <consortium name="DOE Joint Genome Institute"/>
            <person name="Ahrendt S."/>
            <person name="Looney B.P."/>
            <person name="Miyauchi S."/>
            <person name="Morin E."/>
            <person name="Drula E."/>
            <person name="Courty P.E."/>
            <person name="Chicoki N."/>
            <person name="Fauchery L."/>
            <person name="Kohler A."/>
            <person name="Kuo A."/>
            <person name="Labutti K."/>
            <person name="Pangilinan J."/>
            <person name="Lipzen A."/>
            <person name="Riley R."/>
            <person name="Andreopoulos W."/>
            <person name="He G."/>
            <person name="Johnson J."/>
            <person name="Barry K.W."/>
            <person name="Grigoriev I.V."/>
            <person name="Nagy L."/>
            <person name="Hibbett D."/>
            <person name="Henrissat B."/>
            <person name="Matheny P.B."/>
            <person name="Labbe J."/>
            <person name="Martin F."/>
        </authorList>
    </citation>
    <scope>NUCLEOTIDE SEQUENCE</scope>
    <source>
        <strain evidence="1">EC-137</strain>
    </source>
</reference>
<evidence type="ECO:0000313" key="2">
    <source>
        <dbReference type="Proteomes" id="UP000814128"/>
    </source>
</evidence>
<proteinExistence type="predicted"/>
<dbReference type="EMBL" id="MU273741">
    <property type="protein sequence ID" value="KAI0028578.1"/>
    <property type="molecule type" value="Genomic_DNA"/>
</dbReference>
<keyword evidence="2" id="KW-1185">Reference proteome</keyword>
<dbReference type="Proteomes" id="UP000814128">
    <property type="component" value="Unassembled WGS sequence"/>
</dbReference>